<dbReference type="PROSITE" id="PS51450">
    <property type="entry name" value="LRR"/>
    <property type="match status" value="1"/>
</dbReference>
<reference evidence="12" key="2">
    <citation type="submission" date="2021-03" db="UniProtKB">
        <authorList>
            <consortium name="EnsemblPlants"/>
        </authorList>
    </citation>
    <scope>IDENTIFICATION</scope>
</reference>
<keyword evidence="11" id="KW-0325">Glycoprotein</keyword>
<evidence type="ECO:0000256" key="4">
    <source>
        <dbReference type="ARBA" id="ARBA00022614"/>
    </source>
</evidence>
<dbReference type="OMA" id="FEIMIAM"/>
<proteinExistence type="inferred from homology"/>
<evidence type="ECO:0000256" key="1">
    <source>
        <dbReference type="ARBA" id="ARBA00004251"/>
    </source>
</evidence>
<dbReference type="EMBL" id="UZAU01000736">
    <property type="status" value="NOT_ANNOTATED_CDS"/>
    <property type="molecule type" value="Genomic_DNA"/>
</dbReference>
<dbReference type="PANTHER" id="PTHR27004">
    <property type="entry name" value="RECEPTOR-LIKE PROTEIN 12 ISOFORM X1"/>
    <property type="match status" value="1"/>
</dbReference>
<keyword evidence="5" id="KW-0812">Transmembrane</keyword>
<dbReference type="PANTHER" id="PTHR27004:SF428">
    <property type="entry name" value="OS01G0160600 PROTEIN"/>
    <property type="match status" value="1"/>
</dbReference>
<gene>
    <name evidence="12" type="primary">LOC115698222</name>
</gene>
<dbReference type="AlphaFoldDB" id="A0A803QHB9"/>
<keyword evidence="7" id="KW-0677">Repeat</keyword>
<dbReference type="SUPFAM" id="SSF52047">
    <property type="entry name" value="RNI-like"/>
    <property type="match status" value="1"/>
</dbReference>
<evidence type="ECO:0000256" key="6">
    <source>
        <dbReference type="ARBA" id="ARBA00022729"/>
    </source>
</evidence>
<comment type="subcellular location">
    <subcellularLocation>
        <location evidence="1">Cell membrane</location>
        <topology evidence="1">Single-pass type I membrane protein</topology>
    </subcellularLocation>
</comment>
<evidence type="ECO:0000313" key="12">
    <source>
        <dbReference type="EnsemblPlants" id="cds.evm.model.09.776"/>
    </source>
</evidence>
<keyword evidence="10" id="KW-0675">Receptor</keyword>
<dbReference type="FunFam" id="3.80.10.10:FF:000111">
    <property type="entry name" value="LRR receptor-like serine/threonine-protein kinase ERECTA"/>
    <property type="match status" value="1"/>
</dbReference>
<keyword evidence="6" id="KW-0732">Signal</keyword>
<evidence type="ECO:0000256" key="7">
    <source>
        <dbReference type="ARBA" id="ARBA00022737"/>
    </source>
</evidence>
<protein>
    <recommendedName>
        <fullName evidence="14">Receptor-like protein 12</fullName>
    </recommendedName>
</protein>
<evidence type="ECO:0000256" key="3">
    <source>
        <dbReference type="ARBA" id="ARBA00022475"/>
    </source>
</evidence>
<dbReference type="InterPro" id="IPR032675">
    <property type="entry name" value="LRR_dom_sf"/>
</dbReference>
<dbReference type="InterPro" id="IPR001611">
    <property type="entry name" value="Leu-rich_rpt"/>
</dbReference>
<sequence>MFNGTLPSWLYATPSLFHLDLHGNQFSGFIKEFQTRSLVWLDLHHNQLEGTIPRSISEQLNLSVLDLSSNKLSGAIEFSQFSKMKKLWSLDLSFNNFSTASSGSINYTLPELLNLRLSSCNINQFPHFIKALKNIELLDLSHNQLAANVPKWVGEVGTSSLYFLNLSHNFLTNIELASWKRMVYLDLRSNMLQGSLPIPSQSTYLFSASSNQFSGELPSLLCKLETISVLDLGNNSFTGMIPPCLTNLSSIQILNLQSNKFHGMFPSTFEDCGSLRTLNLNGNQLEGVLPKSLANCKILEILDIGNNKINGTFPHWLETLPILTVLVLRSNNFHGPIGYPEFLGWLPFRYLRILDVSHNQFSGHLPTKYFEIMIAMMDSHKETLEYMGKYYQRAGYYYDSVTVVLKGLSVEMVRIQSMFTTIDFSSNNFEGHIPKMIGNLKSLKGLNFSHNKLNGFIPASMANLTNLEWLDLSSNKLGGEIPVEFTDMTSLQVLNLSRNQLVGAIPTGKQFNTFENDSYGENLGLCGFPLSEGCGELSTQPPPVGMDFSPEDDTDAARLFHWKFALIGYAGGLVFGISMGYVMLSDPKIEWVIEEYVGQGWWPKSVKRKKRNTRLKAGNGRRNH</sequence>
<dbReference type="SUPFAM" id="SSF52058">
    <property type="entry name" value="L domain-like"/>
    <property type="match status" value="1"/>
</dbReference>
<evidence type="ECO:0000313" key="13">
    <source>
        <dbReference type="Proteomes" id="UP000596661"/>
    </source>
</evidence>
<keyword evidence="9" id="KW-0472">Membrane</keyword>
<dbReference type="EnsemblPlants" id="evm.model.09.776">
    <property type="protein sequence ID" value="cds.evm.model.09.776"/>
    <property type="gene ID" value="evm.TU.09.776"/>
</dbReference>
<dbReference type="InterPro" id="IPR003591">
    <property type="entry name" value="Leu-rich_rpt_typical-subtyp"/>
</dbReference>
<evidence type="ECO:0008006" key="14">
    <source>
        <dbReference type="Google" id="ProtNLM"/>
    </source>
</evidence>
<keyword evidence="8" id="KW-1133">Transmembrane helix</keyword>
<accession>A0A803QHB9</accession>
<organism evidence="12 13">
    <name type="scientific">Cannabis sativa</name>
    <name type="common">Hemp</name>
    <name type="synonym">Marijuana</name>
    <dbReference type="NCBI Taxonomy" id="3483"/>
    <lineage>
        <taxon>Eukaryota</taxon>
        <taxon>Viridiplantae</taxon>
        <taxon>Streptophyta</taxon>
        <taxon>Embryophyta</taxon>
        <taxon>Tracheophyta</taxon>
        <taxon>Spermatophyta</taxon>
        <taxon>Magnoliopsida</taxon>
        <taxon>eudicotyledons</taxon>
        <taxon>Gunneridae</taxon>
        <taxon>Pentapetalae</taxon>
        <taxon>rosids</taxon>
        <taxon>fabids</taxon>
        <taxon>Rosales</taxon>
        <taxon>Cannabaceae</taxon>
        <taxon>Cannabis</taxon>
    </lineage>
</organism>
<evidence type="ECO:0000256" key="9">
    <source>
        <dbReference type="ARBA" id="ARBA00023136"/>
    </source>
</evidence>
<reference evidence="12" key="1">
    <citation type="submission" date="2018-11" db="EMBL/GenBank/DDBJ databases">
        <authorList>
            <person name="Grassa J C."/>
        </authorList>
    </citation>
    <scope>NUCLEOTIDE SEQUENCE [LARGE SCALE GENOMIC DNA]</scope>
</reference>
<dbReference type="FunFam" id="3.80.10.10:FF:000095">
    <property type="entry name" value="LRR receptor-like serine/threonine-protein kinase GSO1"/>
    <property type="match status" value="1"/>
</dbReference>
<dbReference type="PRINTS" id="PR00019">
    <property type="entry name" value="LEURICHRPT"/>
</dbReference>
<keyword evidence="4" id="KW-0433">Leucine-rich repeat</keyword>
<evidence type="ECO:0000256" key="10">
    <source>
        <dbReference type="ARBA" id="ARBA00023170"/>
    </source>
</evidence>
<dbReference type="SMART" id="SM00369">
    <property type="entry name" value="LRR_TYP"/>
    <property type="match status" value="9"/>
</dbReference>
<evidence type="ECO:0000256" key="5">
    <source>
        <dbReference type="ARBA" id="ARBA00022692"/>
    </source>
</evidence>
<evidence type="ECO:0000256" key="2">
    <source>
        <dbReference type="ARBA" id="ARBA00009592"/>
    </source>
</evidence>
<evidence type="ECO:0000256" key="11">
    <source>
        <dbReference type="ARBA" id="ARBA00023180"/>
    </source>
</evidence>
<comment type="similarity">
    <text evidence="2">Belongs to the RLP family.</text>
</comment>
<dbReference type="GO" id="GO:0005886">
    <property type="term" value="C:plasma membrane"/>
    <property type="evidence" value="ECO:0007669"/>
    <property type="project" value="UniProtKB-SubCell"/>
</dbReference>
<dbReference type="Gene3D" id="3.80.10.10">
    <property type="entry name" value="Ribonuclease Inhibitor"/>
    <property type="match status" value="2"/>
</dbReference>
<dbReference type="KEGG" id="csav:115698222"/>
<dbReference type="Pfam" id="PF00560">
    <property type="entry name" value="LRR_1"/>
    <property type="match status" value="4"/>
</dbReference>
<dbReference type="Gramene" id="evm.model.09.776">
    <property type="protein sequence ID" value="cds.evm.model.09.776"/>
    <property type="gene ID" value="evm.TU.09.776"/>
</dbReference>
<dbReference type="RefSeq" id="XP_060974909.1">
    <property type="nucleotide sequence ID" value="XM_061118926.1"/>
</dbReference>
<dbReference type="Proteomes" id="UP000596661">
    <property type="component" value="Chromosome 9"/>
</dbReference>
<name>A0A803QHB9_CANSA</name>
<keyword evidence="13" id="KW-1185">Reference proteome</keyword>
<dbReference type="Pfam" id="PF13855">
    <property type="entry name" value="LRR_8"/>
    <property type="match status" value="3"/>
</dbReference>
<keyword evidence="3" id="KW-1003">Cell membrane</keyword>
<evidence type="ECO:0000256" key="8">
    <source>
        <dbReference type="ARBA" id="ARBA00022989"/>
    </source>
</evidence>
<dbReference type="GeneID" id="115698222"/>